<proteinExistence type="predicted"/>
<protein>
    <recommendedName>
        <fullName evidence="1">DM13 domain-containing protein</fullName>
    </recommendedName>
</protein>
<accession>A0A2M8F8Y0</accession>
<organism evidence="2 3">
    <name type="scientific">Candidatus Magasanikbacteria bacterium CG_4_9_14_0_2_um_filter_42_11</name>
    <dbReference type="NCBI Taxonomy" id="1974643"/>
    <lineage>
        <taxon>Bacteria</taxon>
        <taxon>Candidatus Magasanikiibacteriota</taxon>
    </lineage>
</organism>
<evidence type="ECO:0000259" key="1">
    <source>
        <dbReference type="PROSITE" id="PS51549"/>
    </source>
</evidence>
<evidence type="ECO:0000313" key="3">
    <source>
        <dbReference type="Proteomes" id="UP000231456"/>
    </source>
</evidence>
<dbReference type="EMBL" id="PFRH01000128">
    <property type="protein sequence ID" value="PJC52193.1"/>
    <property type="molecule type" value="Genomic_DNA"/>
</dbReference>
<dbReference type="Pfam" id="PF10517">
    <property type="entry name" value="DM13"/>
    <property type="match status" value="1"/>
</dbReference>
<evidence type="ECO:0000313" key="2">
    <source>
        <dbReference type="EMBL" id="PJC52193.1"/>
    </source>
</evidence>
<dbReference type="Proteomes" id="UP000231456">
    <property type="component" value="Unassembled WGS sequence"/>
</dbReference>
<dbReference type="PROSITE" id="PS51549">
    <property type="entry name" value="DM13"/>
    <property type="match status" value="1"/>
</dbReference>
<name>A0A2M8F8Y0_9BACT</name>
<feature type="non-terminal residue" evidence="2">
    <location>
        <position position="1"/>
    </location>
</feature>
<sequence length="205" mass="22227">KVDEELDPKVASALDFVMSKAGQGLQKAGEKLADTKTTDLQKKVAELKASMDNGSNLDEQITDEDTMNQFMEEMSQMEDTDMSEDMMDVANPKELATGAFVTVAHEGTGNVRLIKLGDGSDTIVRLENLDVLNGPDLRVVLSKSSDVEKAGHLGEYIELGALKGNKGNQNYVVPADADVSEYNSVVIYCKAFRVVFNSANLVTSK</sequence>
<dbReference type="AlphaFoldDB" id="A0A2M8F8Y0"/>
<comment type="caution">
    <text evidence="2">The sequence shown here is derived from an EMBL/GenBank/DDBJ whole genome shotgun (WGS) entry which is preliminary data.</text>
</comment>
<gene>
    <name evidence="2" type="ORF">CO030_04140</name>
</gene>
<reference evidence="3" key="1">
    <citation type="submission" date="2017-09" db="EMBL/GenBank/DDBJ databases">
        <title>Depth-based differentiation of microbial function through sediment-hosted aquifers and enrichment of novel symbionts in the deep terrestrial subsurface.</title>
        <authorList>
            <person name="Probst A.J."/>
            <person name="Ladd B."/>
            <person name="Jarett J.K."/>
            <person name="Geller-Mcgrath D.E."/>
            <person name="Sieber C.M.K."/>
            <person name="Emerson J.B."/>
            <person name="Anantharaman K."/>
            <person name="Thomas B.C."/>
            <person name="Malmstrom R."/>
            <person name="Stieglmeier M."/>
            <person name="Klingl A."/>
            <person name="Woyke T."/>
            <person name="Ryan C.M."/>
            <person name="Banfield J.F."/>
        </authorList>
    </citation>
    <scope>NUCLEOTIDE SEQUENCE [LARGE SCALE GENOMIC DNA]</scope>
</reference>
<dbReference type="InterPro" id="IPR019545">
    <property type="entry name" value="DM13_domain"/>
</dbReference>
<feature type="domain" description="DM13" evidence="1">
    <location>
        <begin position="98"/>
        <end position="202"/>
    </location>
</feature>